<dbReference type="RefSeq" id="WP_153247578.1">
    <property type="nucleotide sequence ID" value="NZ_CP044205.1"/>
</dbReference>
<accession>A0A5Q0BCK6</accession>
<dbReference type="PANTHER" id="PTHR45694:SF18">
    <property type="entry name" value="GLUTAREDOXIN-1-RELATED"/>
    <property type="match status" value="1"/>
</dbReference>
<dbReference type="InterPro" id="IPR036249">
    <property type="entry name" value="Thioredoxin-like_sf"/>
</dbReference>
<comment type="function">
    <text evidence="6">Has a glutathione-disulfide oxidoreductase activity in the presence of NADPH and glutathione reductase. Reduces low molecular weight disulfides and proteins.</text>
</comment>
<proteinExistence type="inferred from homology"/>
<keyword evidence="2 6" id="KW-0813">Transport</keyword>
<dbReference type="Pfam" id="PF00462">
    <property type="entry name" value="Glutaredoxin"/>
    <property type="match status" value="1"/>
</dbReference>
<dbReference type="InterPro" id="IPR011900">
    <property type="entry name" value="GRX_bact"/>
</dbReference>
<dbReference type="KEGG" id="mmob:F6R98_02275"/>
<dbReference type="InterPro" id="IPR014025">
    <property type="entry name" value="Glutaredoxin_subgr"/>
</dbReference>
<dbReference type="Gene3D" id="3.40.30.10">
    <property type="entry name" value="Glutaredoxin"/>
    <property type="match status" value="1"/>
</dbReference>
<organism evidence="8 9">
    <name type="scientific">Candidatus Methylospira mobilis</name>
    <dbReference type="NCBI Taxonomy" id="1808979"/>
    <lineage>
        <taxon>Bacteria</taxon>
        <taxon>Pseudomonadati</taxon>
        <taxon>Pseudomonadota</taxon>
        <taxon>Gammaproteobacteria</taxon>
        <taxon>Methylococcales</taxon>
        <taxon>Methylococcaceae</taxon>
        <taxon>Candidatus Methylospira</taxon>
    </lineage>
</organism>
<evidence type="ECO:0000256" key="1">
    <source>
        <dbReference type="ARBA" id="ARBA00007787"/>
    </source>
</evidence>
<dbReference type="PRINTS" id="PR00160">
    <property type="entry name" value="GLUTAREDOXIN"/>
</dbReference>
<keyword evidence="9" id="KW-1185">Reference proteome</keyword>
<dbReference type="EMBL" id="CP044205">
    <property type="protein sequence ID" value="QFY41595.1"/>
    <property type="molecule type" value="Genomic_DNA"/>
</dbReference>
<dbReference type="InParanoid" id="A0A5Q0BCK6"/>
<name>A0A5Q0BCK6_9GAMM</name>
<dbReference type="PANTHER" id="PTHR45694">
    <property type="entry name" value="GLUTAREDOXIN 2"/>
    <property type="match status" value="1"/>
</dbReference>
<dbReference type="Proteomes" id="UP000325755">
    <property type="component" value="Chromosome"/>
</dbReference>
<evidence type="ECO:0000256" key="6">
    <source>
        <dbReference type="RuleBase" id="RU364065"/>
    </source>
</evidence>
<feature type="domain" description="Glutaredoxin" evidence="7">
    <location>
        <begin position="4"/>
        <end position="64"/>
    </location>
</feature>
<dbReference type="InterPro" id="IPR011767">
    <property type="entry name" value="GLR_AS"/>
</dbReference>
<dbReference type="PROSITE" id="PS51354">
    <property type="entry name" value="GLUTAREDOXIN_2"/>
    <property type="match status" value="1"/>
</dbReference>
<comment type="similarity">
    <text evidence="1 6">Belongs to the glutaredoxin family.</text>
</comment>
<dbReference type="OrthoDB" id="9814618at2"/>
<keyword evidence="6" id="KW-0963">Cytoplasm</keyword>
<protein>
    <recommendedName>
        <fullName evidence="6">Glutaredoxin</fullName>
    </recommendedName>
</protein>
<dbReference type="SUPFAM" id="SSF52833">
    <property type="entry name" value="Thioredoxin-like"/>
    <property type="match status" value="1"/>
</dbReference>
<dbReference type="AlphaFoldDB" id="A0A5Q0BCK6"/>
<evidence type="ECO:0000259" key="7">
    <source>
        <dbReference type="Pfam" id="PF00462"/>
    </source>
</evidence>
<dbReference type="GO" id="GO:0005737">
    <property type="term" value="C:cytoplasm"/>
    <property type="evidence" value="ECO:0007669"/>
    <property type="project" value="TreeGrafter"/>
</dbReference>
<evidence type="ECO:0000313" key="9">
    <source>
        <dbReference type="Proteomes" id="UP000325755"/>
    </source>
</evidence>
<evidence type="ECO:0000313" key="8">
    <source>
        <dbReference type="EMBL" id="QFY41595.1"/>
    </source>
</evidence>
<keyword evidence="3 6" id="KW-0249">Electron transport</keyword>
<dbReference type="CDD" id="cd03418">
    <property type="entry name" value="GRX_GRXb_1_3_like"/>
    <property type="match status" value="1"/>
</dbReference>
<evidence type="ECO:0000256" key="5">
    <source>
        <dbReference type="ARBA" id="ARBA00023284"/>
    </source>
</evidence>
<dbReference type="GO" id="GO:0045454">
    <property type="term" value="P:cell redox homeostasis"/>
    <property type="evidence" value="ECO:0007669"/>
    <property type="project" value="InterPro"/>
</dbReference>
<sequence>MKPVTMYATGLCPYCVMAEKLLRSRGVTELNKIRVDSDAAQLQTMMKISGRRTVPQIFIGDFHVGGYDDLSALDREGSLESLLHD</sequence>
<keyword evidence="5 6" id="KW-0676">Redox-active center</keyword>
<evidence type="ECO:0000256" key="4">
    <source>
        <dbReference type="ARBA" id="ARBA00023157"/>
    </source>
</evidence>
<dbReference type="GO" id="GO:0015038">
    <property type="term" value="F:glutathione disulfide oxidoreductase activity"/>
    <property type="evidence" value="ECO:0007669"/>
    <property type="project" value="UniProtKB-UniRule"/>
</dbReference>
<evidence type="ECO:0000256" key="2">
    <source>
        <dbReference type="ARBA" id="ARBA00022448"/>
    </source>
</evidence>
<reference evidence="8 9" key="1">
    <citation type="submission" date="2019-09" db="EMBL/GenBank/DDBJ databases">
        <title>Ecophysiology of the spiral-shaped methanotroph Methylospira mobilis as revealed by the complete genome sequence.</title>
        <authorList>
            <person name="Oshkin I.Y."/>
            <person name="Dedysh S.N."/>
            <person name="Miroshnikov K."/>
            <person name="Danilova O.V."/>
            <person name="Hakobyan A."/>
            <person name="Liesack W."/>
        </authorList>
    </citation>
    <scope>NUCLEOTIDE SEQUENCE [LARGE SCALE GENOMIC DNA]</scope>
    <source>
        <strain evidence="8 9">Shm1</strain>
    </source>
</reference>
<keyword evidence="4" id="KW-1015">Disulfide bond</keyword>
<evidence type="ECO:0000256" key="3">
    <source>
        <dbReference type="ARBA" id="ARBA00022982"/>
    </source>
</evidence>
<dbReference type="PROSITE" id="PS00195">
    <property type="entry name" value="GLUTAREDOXIN_1"/>
    <property type="match status" value="1"/>
</dbReference>
<gene>
    <name evidence="8" type="primary">grxC</name>
    <name evidence="8" type="ORF">F6R98_02275</name>
</gene>
<dbReference type="GO" id="GO:0034599">
    <property type="term" value="P:cellular response to oxidative stress"/>
    <property type="evidence" value="ECO:0007669"/>
    <property type="project" value="TreeGrafter"/>
</dbReference>
<dbReference type="NCBIfam" id="TIGR02181">
    <property type="entry name" value="GRX_bact"/>
    <property type="match status" value="1"/>
</dbReference>
<dbReference type="InterPro" id="IPR002109">
    <property type="entry name" value="Glutaredoxin"/>
</dbReference>
<dbReference type="FunCoup" id="A0A5Q0BCK6">
    <property type="interactions" value="359"/>
</dbReference>